<sequence length="77" mass="8714">MVKYTSVSLYSAITYLSVLPVISPQVFSHYLSLKLPSSVIYPEICLLFPCQIILHTITGNTRVSLSINRIRIIEQQC</sequence>
<keyword evidence="1" id="KW-0812">Transmembrane</keyword>
<evidence type="ECO:0000256" key="1">
    <source>
        <dbReference type="SAM" id="Phobius"/>
    </source>
</evidence>
<feature type="transmembrane region" description="Helical" evidence="1">
    <location>
        <begin position="39"/>
        <end position="57"/>
    </location>
</feature>
<dbReference type="AlphaFoldDB" id="A0A2G5EPC2"/>
<organism evidence="2 3">
    <name type="scientific">Aquilegia coerulea</name>
    <name type="common">Rocky mountain columbine</name>
    <dbReference type="NCBI Taxonomy" id="218851"/>
    <lineage>
        <taxon>Eukaryota</taxon>
        <taxon>Viridiplantae</taxon>
        <taxon>Streptophyta</taxon>
        <taxon>Embryophyta</taxon>
        <taxon>Tracheophyta</taxon>
        <taxon>Spermatophyta</taxon>
        <taxon>Magnoliopsida</taxon>
        <taxon>Ranunculales</taxon>
        <taxon>Ranunculaceae</taxon>
        <taxon>Thalictroideae</taxon>
        <taxon>Aquilegia</taxon>
    </lineage>
</organism>
<feature type="transmembrane region" description="Helical" evidence="1">
    <location>
        <begin position="7"/>
        <end position="27"/>
    </location>
</feature>
<proteinExistence type="predicted"/>
<keyword evidence="1" id="KW-1133">Transmembrane helix</keyword>
<dbReference type="InParanoid" id="A0A2G5EPC2"/>
<gene>
    <name evidence="2" type="ORF">AQUCO_00600369v1</name>
</gene>
<evidence type="ECO:0000313" key="3">
    <source>
        <dbReference type="Proteomes" id="UP000230069"/>
    </source>
</evidence>
<reference evidence="2 3" key="1">
    <citation type="submission" date="2017-09" db="EMBL/GenBank/DDBJ databases">
        <title>WGS assembly of Aquilegia coerulea Goldsmith.</title>
        <authorList>
            <person name="Hodges S."/>
            <person name="Kramer E."/>
            <person name="Nordborg M."/>
            <person name="Tomkins J."/>
            <person name="Borevitz J."/>
            <person name="Derieg N."/>
            <person name="Yan J."/>
            <person name="Mihaltcheva S."/>
            <person name="Hayes R.D."/>
            <person name="Rokhsar D."/>
        </authorList>
    </citation>
    <scope>NUCLEOTIDE SEQUENCE [LARGE SCALE GENOMIC DNA]</scope>
    <source>
        <strain evidence="3">cv. Goldsmith</strain>
    </source>
</reference>
<keyword evidence="1" id="KW-0472">Membrane</keyword>
<evidence type="ECO:0000313" key="2">
    <source>
        <dbReference type="EMBL" id="PIA57598.1"/>
    </source>
</evidence>
<accession>A0A2G5EPC2</accession>
<dbReference type="Proteomes" id="UP000230069">
    <property type="component" value="Unassembled WGS sequence"/>
</dbReference>
<dbReference type="EMBL" id="KZ305023">
    <property type="protein sequence ID" value="PIA57598.1"/>
    <property type="molecule type" value="Genomic_DNA"/>
</dbReference>
<keyword evidence="3" id="KW-1185">Reference proteome</keyword>
<protein>
    <submittedName>
        <fullName evidence="2">Uncharacterized protein</fullName>
    </submittedName>
</protein>
<name>A0A2G5EPC2_AQUCA</name>